<dbReference type="RefSeq" id="WP_211421564.1">
    <property type="nucleotide sequence ID" value="NZ_CP072642.1"/>
</dbReference>
<dbReference type="InterPro" id="IPR036271">
    <property type="entry name" value="Tet_transcr_reg_TetR-rel_C_sf"/>
</dbReference>
<name>A0ABX8AWU2_9BACT</name>
<dbReference type="Gene3D" id="1.10.10.60">
    <property type="entry name" value="Homeodomain-like"/>
    <property type="match status" value="1"/>
</dbReference>
<dbReference type="PRINTS" id="PR00455">
    <property type="entry name" value="HTHTETR"/>
</dbReference>
<dbReference type="PANTHER" id="PTHR30055">
    <property type="entry name" value="HTH-TYPE TRANSCRIPTIONAL REGULATOR RUTR"/>
    <property type="match status" value="1"/>
</dbReference>
<dbReference type="InterPro" id="IPR001647">
    <property type="entry name" value="HTH_TetR"/>
</dbReference>
<dbReference type="SUPFAM" id="SSF48498">
    <property type="entry name" value="Tetracyclin repressor-like, C-terminal domain"/>
    <property type="match status" value="1"/>
</dbReference>
<proteinExistence type="predicted"/>
<feature type="DNA-binding region" description="H-T-H motif" evidence="4">
    <location>
        <begin position="45"/>
        <end position="64"/>
    </location>
</feature>
<evidence type="ECO:0000313" key="7">
    <source>
        <dbReference type="EMBL" id="QUV93154.1"/>
    </source>
</evidence>
<dbReference type="InterPro" id="IPR050109">
    <property type="entry name" value="HTH-type_TetR-like_transc_reg"/>
</dbReference>
<dbReference type="InterPro" id="IPR009057">
    <property type="entry name" value="Homeodomain-like_sf"/>
</dbReference>
<keyword evidence="3" id="KW-0804">Transcription</keyword>
<dbReference type="PANTHER" id="PTHR30055:SF234">
    <property type="entry name" value="HTH-TYPE TRANSCRIPTIONAL REGULATOR BETI"/>
    <property type="match status" value="1"/>
</dbReference>
<dbReference type="EMBL" id="CP072642">
    <property type="protein sequence ID" value="QUV93154.1"/>
    <property type="molecule type" value="Genomic_DNA"/>
</dbReference>
<evidence type="ECO:0000256" key="5">
    <source>
        <dbReference type="SAM" id="MobiDB-lite"/>
    </source>
</evidence>
<evidence type="ECO:0000256" key="2">
    <source>
        <dbReference type="ARBA" id="ARBA00023125"/>
    </source>
</evidence>
<gene>
    <name evidence="7" type="ORF">J8C05_07135</name>
</gene>
<reference evidence="7 8" key="1">
    <citation type="submission" date="2021-03" db="EMBL/GenBank/DDBJ databases">
        <title>Genomic and phenotypic characterization of Chloracidobacterium isolates provides evidence for multiple species.</title>
        <authorList>
            <person name="Saini M.K."/>
            <person name="Costas A.M.G."/>
            <person name="Tank M."/>
            <person name="Bryant D.A."/>
        </authorList>
    </citation>
    <scope>NUCLEOTIDE SEQUENCE [LARGE SCALE GENOMIC DNA]</scope>
    <source>
        <strain evidence="7 8">N</strain>
    </source>
</reference>
<organism evidence="7 8">
    <name type="scientific">Chloracidobacterium sp. N</name>
    <dbReference type="NCBI Taxonomy" id="2821540"/>
    <lineage>
        <taxon>Bacteria</taxon>
        <taxon>Pseudomonadati</taxon>
        <taxon>Acidobacteriota</taxon>
        <taxon>Terriglobia</taxon>
        <taxon>Terriglobales</taxon>
        <taxon>Acidobacteriaceae</taxon>
        <taxon>Chloracidobacterium</taxon>
        <taxon>Chloracidobacterium aggregatum</taxon>
    </lineage>
</organism>
<evidence type="ECO:0000256" key="1">
    <source>
        <dbReference type="ARBA" id="ARBA00023015"/>
    </source>
</evidence>
<keyword evidence="8" id="KW-1185">Reference proteome</keyword>
<keyword evidence="1" id="KW-0805">Transcription regulation</keyword>
<dbReference type="SUPFAM" id="SSF46689">
    <property type="entry name" value="Homeodomain-like"/>
    <property type="match status" value="1"/>
</dbReference>
<keyword evidence="2 4" id="KW-0238">DNA-binding</keyword>
<evidence type="ECO:0000313" key="8">
    <source>
        <dbReference type="Proteomes" id="UP000677668"/>
    </source>
</evidence>
<dbReference type="Pfam" id="PF00440">
    <property type="entry name" value="TetR_N"/>
    <property type="match status" value="1"/>
</dbReference>
<dbReference type="InterPro" id="IPR013570">
    <property type="entry name" value="Tscrpt_reg_YsiA_C"/>
</dbReference>
<sequence>MARLVASRTADKPPAPASRGENGKHDTILRAAVTVFARNGYFNSKVSDVAREAGVADGTVYLYFKNKDDLLFSIITEMLDSFIVHVRTAIAPLSSPLAQLREIARLHLEMLGRDRDLAVVFEVEIRHSTKFMEEFSTKKLSEYLDLIQQVIEAGQRAGEFRPDINPRIATKVFFGALDEMVTNWILSRRGKPLAAAVEPVLDILLHGFVPHPASVAASPTKE</sequence>
<accession>A0ABX8AWU2</accession>
<dbReference type="PROSITE" id="PS50977">
    <property type="entry name" value="HTH_TETR_2"/>
    <property type="match status" value="1"/>
</dbReference>
<evidence type="ECO:0000256" key="3">
    <source>
        <dbReference type="ARBA" id="ARBA00023163"/>
    </source>
</evidence>
<evidence type="ECO:0000256" key="4">
    <source>
        <dbReference type="PROSITE-ProRule" id="PRU00335"/>
    </source>
</evidence>
<dbReference type="Pfam" id="PF08359">
    <property type="entry name" value="TetR_C_4"/>
    <property type="match status" value="1"/>
</dbReference>
<protein>
    <submittedName>
        <fullName evidence="7">TetR/AcrR family transcriptional regulator</fullName>
    </submittedName>
</protein>
<dbReference type="Gene3D" id="1.10.357.10">
    <property type="entry name" value="Tetracycline Repressor, domain 2"/>
    <property type="match status" value="1"/>
</dbReference>
<feature type="region of interest" description="Disordered" evidence="5">
    <location>
        <begin position="1"/>
        <end position="23"/>
    </location>
</feature>
<feature type="domain" description="HTH tetR-type" evidence="6">
    <location>
        <begin position="22"/>
        <end position="82"/>
    </location>
</feature>
<evidence type="ECO:0000259" key="6">
    <source>
        <dbReference type="PROSITE" id="PS50977"/>
    </source>
</evidence>
<dbReference type="Proteomes" id="UP000677668">
    <property type="component" value="Chromosome 1"/>
</dbReference>